<gene>
    <name evidence="2" type="ORF">HGB41_07980</name>
</gene>
<dbReference type="EMBL" id="JABAIV010000002">
    <property type="protein sequence ID" value="NNG22939.1"/>
    <property type="molecule type" value="Genomic_DNA"/>
</dbReference>
<evidence type="ECO:0000313" key="3">
    <source>
        <dbReference type="Proteomes" id="UP000533905"/>
    </source>
</evidence>
<evidence type="ECO:0000313" key="2">
    <source>
        <dbReference type="EMBL" id="NNG22939.1"/>
    </source>
</evidence>
<keyword evidence="3" id="KW-1185">Reference proteome</keyword>
<dbReference type="Pfam" id="PF09204">
    <property type="entry name" value="Colicin_immun"/>
    <property type="match status" value="1"/>
</dbReference>
<protein>
    <recommendedName>
        <fullName evidence="1">Colicin D immunity protein domain-containing protein</fullName>
    </recommendedName>
</protein>
<proteinExistence type="predicted"/>
<dbReference type="InterPro" id="IPR015287">
    <property type="entry name" value="Colicin_D_immunity_dom"/>
</dbReference>
<dbReference type="GO" id="GO:0030153">
    <property type="term" value="P:bacteriocin immunity"/>
    <property type="evidence" value="ECO:0007669"/>
    <property type="project" value="InterPro"/>
</dbReference>
<accession>A0A7Y2K027</accession>
<reference evidence="2 3" key="1">
    <citation type="submission" date="2020-04" db="EMBL/GenBank/DDBJ databases">
        <title>Massilia sp. nov., a cold adapted bacteria isolated from Arctic soil.</title>
        <authorList>
            <person name="Son J."/>
            <person name="Ka J.-O."/>
        </authorList>
    </citation>
    <scope>NUCLEOTIDE SEQUENCE [LARGE SCALE GENOMIC DNA]</scope>
    <source>
        <strain evidence="2 3">ML15P13</strain>
    </source>
</reference>
<dbReference type="GO" id="GO:0015643">
    <property type="term" value="F:toxic substance binding"/>
    <property type="evidence" value="ECO:0007669"/>
    <property type="project" value="InterPro"/>
</dbReference>
<evidence type="ECO:0000259" key="1">
    <source>
        <dbReference type="Pfam" id="PF09204"/>
    </source>
</evidence>
<dbReference type="InterPro" id="IPR036471">
    <property type="entry name" value="Colicin_D_sf"/>
</dbReference>
<comment type="caution">
    <text evidence="2">The sequence shown here is derived from an EMBL/GenBank/DDBJ whole genome shotgun (WGS) entry which is preliminary data.</text>
</comment>
<sequence>MQQFIRMSLDADEFTCQFLQQWRSDRDAQWAAISQGIKVSTEERAFSDIVDRAFIAVDCYSPTPSHTLHLSAVRLRVEISELFKRQWQTGD</sequence>
<feature type="domain" description="Colicin D immunity protein" evidence="1">
    <location>
        <begin position="2"/>
        <end position="65"/>
    </location>
</feature>
<dbReference type="AlphaFoldDB" id="A0A7Y2K027"/>
<organism evidence="2 3">
    <name type="scientific">Telluria aromaticivorans</name>
    <dbReference type="NCBI Taxonomy" id="2725995"/>
    <lineage>
        <taxon>Bacteria</taxon>
        <taxon>Pseudomonadati</taxon>
        <taxon>Pseudomonadota</taxon>
        <taxon>Betaproteobacteria</taxon>
        <taxon>Burkholderiales</taxon>
        <taxon>Oxalobacteraceae</taxon>
        <taxon>Telluria group</taxon>
        <taxon>Telluria</taxon>
    </lineage>
</organism>
<dbReference type="Proteomes" id="UP000533905">
    <property type="component" value="Unassembled WGS sequence"/>
</dbReference>
<name>A0A7Y2K027_9BURK</name>
<dbReference type="Gene3D" id="1.20.120.650">
    <property type="entry name" value="Colicin D"/>
    <property type="match status" value="1"/>
</dbReference>